<evidence type="ECO:0000256" key="7">
    <source>
        <dbReference type="ARBA" id="ARBA00023040"/>
    </source>
</evidence>
<dbReference type="GO" id="GO:0005886">
    <property type="term" value="C:plasma membrane"/>
    <property type="evidence" value="ECO:0007669"/>
    <property type="project" value="UniProtKB-SubCell"/>
</dbReference>
<accession>A0A8C6QK91</accession>
<evidence type="ECO:0000256" key="10">
    <source>
        <dbReference type="ARBA" id="ARBA00023224"/>
    </source>
</evidence>
<evidence type="ECO:0000256" key="5">
    <source>
        <dbReference type="ARBA" id="ARBA00022725"/>
    </source>
</evidence>
<dbReference type="OMA" id="MLCDFFK"/>
<feature type="transmembrane region" description="Helical" evidence="11">
    <location>
        <begin position="26"/>
        <end position="49"/>
    </location>
</feature>
<keyword evidence="10" id="KW-0807">Transducer</keyword>
<keyword evidence="2" id="KW-1003">Cell membrane</keyword>
<dbReference type="AlphaFoldDB" id="A0A8C6QK91"/>
<reference evidence="13" key="1">
    <citation type="submission" date="2025-08" db="UniProtKB">
        <authorList>
            <consortium name="Ensembl"/>
        </authorList>
    </citation>
    <scope>IDENTIFICATION</scope>
</reference>
<dbReference type="Ensembl" id="ENSNGAT00000006669.1">
    <property type="protein sequence ID" value="ENSNGAP00000004229.1"/>
    <property type="gene ID" value="ENSNGAG00000005434.1"/>
</dbReference>
<dbReference type="Proteomes" id="UP000694381">
    <property type="component" value="Unassembled WGS sequence"/>
</dbReference>
<feature type="transmembrane region" description="Helical" evidence="11">
    <location>
        <begin position="92"/>
        <end position="111"/>
    </location>
</feature>
<evidence type="ECO:0000313" key="14">
    <source>
        <dbReference type="Proteomes" id="UP000694381"/>
    </source>
</evidence>
<dbReference type="Gene3D" id="1.20.1070.10">
    <property type="entry name" value="Rhodopsin 7-helix transmembrane proteins"/>
    <property type="match status" value="2"/>
</dbReference>
<dbReference type="InterPro" id="IPR017452">
    <property type="entry name" value="GPCR_Rhodpsn_7TM"/>
</dbReference>
<keyword evidence="8 11" id="KW-0472">Membrane</keyword>
<evidence type="ECO:0000256" key="6">
    <source>
        <dbReference type="ARBA" id="ARBA00022989"/>
    </source>
</evidence>
<dbReference type="GeneTree" id="ENSGT01150000286988"/>
<keyword evidence="5" id="KW-0552">Olfaction</keyword>
<feature type="transmembrane region" description="Helical" evidence="11">
    <location>
        <begin position="193"/>
        <end position="216"/>
    </location>
</feature>
<reference evidence="13" key="2">
    <citation type="submission" date="2025-09" db="UniProtKB">
        <authorList>
            <consortium name="Ensembl"/>
        </authorList>
    </citation>
    <scope>IDENTIFICATION</scope>
</reference>
<keyword evidence="7" id="KW-0297">G-protein coupled receptor</keyword>
<dbReference type="InterPro" id="IPR000725">
    <property type="entry name" value="Olfact_rcpt"/>
</dbReference>
<keyword evidence="14" id="KW-1185">Reference proteome</keyword>
<evidence type="ECO:0000313" key="13">
    <source>
        <dbReference type="Ensembl" id="ENSNGAP00000004229.1"/>
    </source>
</evidence>
<dbReference type="PANTHER" id="PTHR48018">
    <property type="entry name" value="OLFACTORY RECEPTOR"/>
    <property type="match status" value="1"/>
</dbReference>
<dbReference type="GO" id="GO:0004984">
    <property type="term" value="F:olfactory receptor activity"/>
    <property type="evidence" value="ECO:0007669"/>
    <property type="project" value="InterPro"/>
</dbReference>
<sequence length="260" mass="28734">MAMRRNISLMTNFTLLEFLEHPQLQVILFVLFLGIYLVTLVGNLGLIVLIRVDSHLYSPVYFFLGNLSFVEVSYTSSIAPKTLCDFFREQKAISFGGCVAQLFFFIGMGAMAYDRYAAISNPLLYSSLTSPTICVGMAITPYAGGFLTGLVQTMNFLVMCAVGGTSVLVVLVSYGYIIAAVMKIHSTQGRMKAFNTCASHLSMVILFYASGLFSYLHSSSAVVPVLNPIVYNLRDKEIKDALKKLKERKKQMSQLCVIVS</sequence>
<dbReference type="PRINTS" id="PR00237">
    <property type="entry name" value="GPCRRHODOPSN"/>
</dbReference>
<evidence type="ECO:0000256" key="8">
    <source>
        <dbReference type="ARBA" id="ARBA00023136"/>
    </source>
</evidence>
<dbReference type="Pfam" id="PF13853">
    <property type="entry name" value="7tm_4"/>
    <property type="match status" value="2"/>
</dbReference>
<protein>
    <submittedName>
        <fullName evidence="13">Olfactory receptor family 5 subfamily A member 3</fullName>
    </submittedName>
</protein>
<keyword evidence="9" id="KW-0675">Receptor</keyword>
<feature type="domain" description="G-protein coupled receptors family 1 profile" evidence="12">
    <location>
        <begin position="42"/>
        <end position="260"/>
    </location>
</feature>
<comment type="subcellular location">
    <subcellularLocation>
        <location evidence="1">Cell membrane</location>
        <topology evidence="1">Multi-pass membrane protein</topology>
    </subcellularLocation>
</comment>
<feature type="transmembrane region" description="Helical" evidence="11">
    <location>
        <begin position="61"/>
        <end position="80"/>
    </location>
</feature>
<organism evidence="13 14">
    <name type="scientific">Nannospalax galili</name>
    <name type="common">Northern Israeli blind subterranean mole rat</name>
    <name type="synonym">Spalax galili</name>
    <dbReference type="NCBI Taxonomy" id="1026970"/>
    <lineage>
        <taxon>Eukaryota</taxon>
        <taxon>Metazoa</taxon>
        <taxon>Chordata</taxon>
        <taxon>Craniata</taxon>
        <taxon>Vertebrata</taxon>
        <taxon>Euteleostomi</taxon>
        <taxon>Mammalia</taxon>
        <taxon>Eutheria</taxon>
        <taxon>Euarchontoglires</taxon>
        <taxon>Glires</taxon>
        <taxon>Rodentia</taxon>
        <taxon>Myomorpha</taxon>
        <taxon>Muroidea</taxon>
        <taxon>Spalacidae</taxon>
        <taxon>Spalacinae</taxon>
        <taxon>Nannospalax</taxon>
    </lineage>
</organism>
<name>A0A8C6QK91_NANGA</name>
<evidence type="ECO:0000256" key="1">
    <source>
        <dbReference type="ARBA" id="ARBA00004651"/>
    </source>
</evidence>
<feature type="transmembrane region" description="Helical" evidence="11">
    <location>
        <begin position="156"/>
        <end position="181"/>
    </location>
</feature>
<dbReference type="PROSITE" id="PS50262">
    <property type="entry name" value="G_PROTEIN_RECEP_F1_2"/>
    <property type="match status" value="1"/>
</dbReference>
<dbReference type="SUPFAM" id="SSF81321">
    <property type="entry name" value="Family A G protein-coupled receptor-like"/>
    <property type="match status" value="1"/>
</dbReference>
<keyword evidence="4 11" id="KW-0812">Transmembrane</keyword>
<keyword evidence="6 11" id="KW-1133">Transmembrane helix</keyword>
<evidence type="ECO:0000256" key="4">
    <source>
        <dbReference type="ARBA" id="ARBA00022692"/>
    </source>
</evidence>
<proteinExistence type="predicted"/>
<dbReference type="GO" id="GO:0004930">
    <property type="term" value="F:G protein-coupled receptor activity"/>
    <property type="evidence" value="ECO:0007669"/>
    <property type="project" value="UniProtKB-KW"/>
</dbReference>
<evidence type="ECO:0000259" key="12">
    <source>
        <dbReference type="PROSITE" id="PS50262"/>
    </source>
</evidence>
<evidence type="ECO:0000256" key="11">
    <source>
        <dbReference type="SAM" id="Phobius"/>
    </source>
</evidence>
<evidence type="ECO:0000256" key="9">
    <source>
        <dbReference type="ARBA" id="ARBA00023170"/>
    </source>
</evidence>
<evidence type="ECO:0000256" key="2">
    <source>
        <dbReference type="ARBA" id="ARBA00022475"/>
    </source>
</evidence>
<evidence type="ECO:0000256" key="3">
    <source>
        <dbReference type="ARBA" id="ARBA00022606"/>
    </source>
</evidence>
<keyword evidence="3" id="KW-0716">Sensory transduction</keyword>
<dbReference type="InterPro" id="IPR000276">
    <property type="entry name" value="GPCR_Rhodpsn"/>
</dbReference>
<feature type="transmembrane region" description="Helical" evidence="11">
    <location>
        <begin position="123"/>
        <end position="144"/>
    </location>
</feature>